<keyword evidence="3" id="KW-1185">Reference proteome</keyword>
<dbReference type="EMBL" id="CAJPEX010012892">
    <property type="protein sequence ID" value="CAG0925405.1"/>
    <property type="molecule type" value="Genomic_DNA"/>
</dbReference>
<evidence type="ECO:0000313" key="3">
    <source>
        <dbReference type="Proteomes" id="UP000678499"/>
    </source>
</evidence>
<dbReference type="Proteomes" id="UP000678499">
    <property type="component" value="Unassembled WGS sequence"/>
</dbReference>
<dbReference type="EMBL" id="OA894929">
    <property type="protein sequence ID" value="CAD7285253.1"/>
    <property type="molecule type" value="Genomic_DNA"/>
</dbReference>
<feature type="coiled-coil region" evidence="1">
    <location>
        <begin position="124"/>
        <end position="151"/>
    </location>
</feature>
<proteinExistence type="predicted"/>
<accession>A0A7R9C3D4</accession>
<organism evidence="2">
    <name type="scientific">Notodromas monacha</name>
    <dbReference type="NCBI Taxonomy" id="399045"/>
    <lineage>
        <taxon>Eukaryota</taxon>
        <taxon>Metazoa</taxon>
        <taxon>Ecdysozoa</taxon>
        <taxon>Arthropoda</taxon>
        <taxon>Crustacea</taxon>
        <taxon>Oligostraca</taxon>
        <taxon>Ostracoda</taxon>
        <taxon>Podocopa</taxon>
        <taxon>Podocopida</taxon>
        <taxon>Cypridocopina</taxon>
        <taxon>Cypridoidea</taxon>
        <taxon>Cyprididae</taxon>
        <taxon>Notodromas</taxon>
    </lineage>
</organism>
<gene>
    <name evidence="2" type="ORF">NMOB1V02_LOCUS12855</name>
</gene>
<reference evidence="2" key="1">
    <citation type="submission" date="2020-11" db="EMBL/GenBank/DDBJ databases">
        <authorList>
            <person name="Tran Van P."/>
        </authorList>
    </citation>
    <scope>NUCLEOTIDE SEQUENCE</scope>
</reference>
<evidence type="ECO:0000256" key="1">
    <source>
        <dbReference type="SAM" id="Coils"/>
    </source>
</evidence>
<keyword evidence="1" id="KW-0175">Coiled coil</keyword>
<name>A0A7R9C3D4_9CRUS</name>
<sequence>MPFFSLLALHHDVQPLPLDYCRKVKLAKVHPPKVPLFIVMGYEELVLFADQDLNLKVNYDTVTWTKILDALENAGNPFPDTNIAAVISDALELCLLGLVDPDVCDRIPNTLGNQTSLFVWISAARNLHKAIARAADEAAELNRIKEIVNRAEFDTSMRTRKESMPDDQHKKLLNLLRDFKHHLEGSNAANTFISLDEELRNKRLQQQQKDMIRQISHDEHS</sequence>
<dbReference type="Gene3D" id="1.10.3480.20">
    <property type="match status" value="1"/>
</dbReference>
<protein>
    <submittedName>
        <fullName evidence="2">Uncharacterized protein</fullName>
    </submittedName>
</protein>
<dbReference type="AlphaFoldDB" id="A0A7R9C3D4"/>
<evidence type="ECO:0000313" key="2">
    <source>
        <dbReference type="EMBL" id="CAD7285253.1"/>
    </source>
</evidence>